<proteinExistence type="predicted"/>
<reference evidence="2" key="1">
    <citation type="submission" date="2013-09" db="EMBL/GenBank/DDBJ databases">
        <title>Corchorus olitorius genome sequencing.</title>
        <authorList>
            <person name="Alam M."/>
            <person name="Haque M.S."/>
            <person name="Islam M.S."/>
            <person name="Emdad E.M."/>
            <person name="Islam M.M."/>
            <person name="Ahmed B."/>
            <person name="Halim A."/>
            <person name="Hossen Q.M.M."/>
            <person name="Hossain M.Z."/>
            <person name="Ahmed R."/>
            <person name="Khan M.M."/>
            <person name="Islam R."/>
            <person name="Rashid M.M."/>
            <person name="Khan S.A."/>
            <person name="Rahman M.S."/>
            <person name="Alam M."/>
            <person name="Yahiya A.S."/>
            <person name="Khan M.S."/>
            <person name="Azam M.S."/>
            <person name="Haque T."/>
            <person name="Lashkar M.Z.H."/>
            <person name="Akhand A.I."/>
            <person name="Morshed G."/>
            <person name="Roy S."/>
            <person name="Uddin K.S."/>
            <person name="Rabeya T."/>
            <person name="Hossain A.S."/>
            <person name="Chowdhury A."/>
            <person name="Snigdha A.R."/>
            <person name="Mortoza M.S."/>
            <person name="Matin S.A."/>
            <person name="Hoque S.M.E."/>
            <person name="Islam M.K."/>
            <person name="Roy D.K."/>
            <person name="Haider R."/>
            <person name="Moosa M.M."/>
            <person name="Elias S.M."/>
            <person name="Hasan A.M."/>
            <person name="Jahan S."/>
            <person name="Shafiuddin M."/>
            <person name="Mahmood N."/>
            <person name="Shommy N.S."/>
        </authorList>
    </citation>
    <scope>NUCLEOTIDE SEQUENCE [LARGE SCALE GENOMIC DNA]</scope>
    <source>
        <strain evidence="2">cv. O-4</strain>
    </source>
</reference>
<accession>A0A1R3HMD9</accession>
<gene>
    <name evidence="1" type="ORF">COLO4_28199</name>
</gene>
<evidence type="ECO:0000313" key="1">
    <source>
        <dbReference type="EMBL" id="OMO71529.1"/>
    </source>
</evidence>
<protein>
    <submittedName>
        <fullName evidence="1">Uncharacterized protein</fullName>
    </submittedName>
</protein>
<dbReference type="AlphaFoldDB" id="A0A1R3HMD9"/>
<evidence type="ECO:0000313" key="2">
    <source>
        <dbReference type="Proteomes" id="UP000187203"/>
    </source>
</evidence>
<name>A0A1R3HMD9_9ROSI</name>
<comment type="caution">
    <text evidence="1">The sequence shown here is derived from an EMBL/GenBank/DDBJ whole genome shotgun (WGS) entry which is preliminary data.</text>
</comment>
<keyword evidence="2" id="KW-1185">Reference proteome</keyword>
<dbReference type="Proteomes" id="UP000187203">
    <property type="component" value="Unassembled WGS sequence"/>
</dbReference>
<sequence>MSTSHAVSKRLKPALTKPPFDPRSIFSDRRMKLGFWYYKYKERDGTKMKQSNR</sequence>
<dbReference type="EMBL" id="AWUE01019776">
    <property type="protein sequence ID" value="OMO71529.1"/>
    <property type="molecule type" value="Genomic_DNA"/>
</dbReference>
<organism evidence="1 2">
    <name type="scientific">Corchorus olitorius</name>
    <dbReference type="NCBI Taxonomy" id="93759"/>
    <lineage>
        <taxon>Eukaryota</taxon>
        <taxon>Viridiplantae</taxon>
        <taxon>Streptophyta</taxon>
        <taxon>Embryophyta</taxon>
        <taxon>Tracheophyta</taxon>
        <taxon>Spermatophyta</taxon>
        <taxon>Magnoliopsida</taxon>
        <taxon>eudicotyledons</taxon>
        <taxon>Gunneridae</taxon>
        <taxon>Pentapetalae</taxon>
        <taxon>rosids</taxon>
        <taxon>malvids</taxon>
        <taxon>Malvales</taxon>
        <taxon>Malvaceae</taxon>
        <taxon>Grewioideae</taxon>
        <taxon>Apeibeae</taxon>
        <taxon>Corchorus</taxon>
    </lineage>
</organism>